<dbReference type="RefSeq" id="WP_107754533.1">
    <property type="nucleotide sequence ID" value="NZ_QBKF01000014.1"/>
</dbReference>
<accession>A0A2T7UVQ7</accession>
<name>A0A2T7UVQ7_9RHOB</name>
<gene>
    <name evidence="1" type="ORF">DDE23_00205</name>
</gene>
<sequence length="70" mass="7790">MSWYDHATLLALRLGPWTDAGGRERSLTGREVEAAWIADRQAAPLATGCGERQATLRARLARLSLRRRDA</sequence>
<proteinExistence type="predicted"/>
<evidence type="ECO:0000313" key="2">
    <source>
        <dbReference type="Proteomes" id="UP000244810"/>
    </source>
</evidence>
<reference evidence="1 2" key="1">
    <citation type="journal article" date="2011" name="Syst. Appl. Microbiol.">
        <title>Defluviimonas denitrificans gen. nov., sp. nov., and Pararhodobacter aggregans gen. nov., sp. nov., non-phototrophic Rhodobacteraceae from the biofilter of a marine aquaculture.</title>
        <authorList>
            <person name="Foesel B.U."/>
            <person name="Drake H.L."/>
            <person name="Schramm A."/>
        </authorList>
    </citation>
    <scope>NUCLEOTIDE SEQUENCE [LARGE SCALE GENOMIC DNA]</scope>
    <source>
        <strain evidence="1 2">D1-19</strain>
    </source>
</reference>
<organism evidence="1 2">
    <name type="scientific">Pararhodobacter aggregans</name>
    <dbReference type="NCBI Taxonomy" id="404875"/>
    <lineage>
        <taxon>Bacteria</taxon>
        <taxon>Pseudomonadati</taxon>
        <taxon>Pseudomonadota</taxon>
        <taxon>Alphaproteobacteria</taxon>
        <taxon>Rhodobacterales</taxon>
        <taxon>Paracoccaceae</taxon>
        <taxon>Pararhodobacter</taxon>
    </lineage>
</organism>
<keyword evidence="2" id="KW-1185">Reference proteome</keyword>
<dbReference type="Proteomes" id="UP000244810">
    <property type="component" value="Unassembled WGS sequence"/>
</dbReference>
<dbReference type="AlphaFoldDB" id="A0A2T7UVQ7"/>
<evidence type="ECO:0000313" key="1">
    <source>
        <dbReference type="EMBL" id="PVE48865.1"/>
    </source>
</evidence>
<protein>
    <submittedName>
        <fullName evidence="1">Uncharacterized protein</fullName>
    </submittedName>
</protein>
<dbReference type="OrthoDB" id="7876750at2"/>
<dbReference type="EMBL" id="QDDR01000001">
    <property type="protein sequence ID" value="PVE48865.1"/>
    <property type="molecule type" value="Genomic_DNA"/>
</dbReference>
<comment type="caution">
    <text evidence="1">The sequence shown here is derived from an EMBL/GenBank/DDBJ whole genome shotgun (WGS) entry which is preliminary data.</text>
</comment>